<gene>
    <name evidence="4" type="ORF">GN958_ATG01447</name>
</gene>
<evidence type="ECO:0000259" key="3">
    <source>
        <dbReference type="Pfam" id="PF13359"/>
    </source>
</evidence>
<dbReference type="InterPro" id="IPR027806">
    <property type="entry name" value="HARBI1_dom"/>
</dbReference>
<keyword evidence="4" id="KW-0378">Hydrolase</keyword>
<keyword evidence="2" id="KW-0479">Metal-binding</keyword>
<comment type="caution">
    <text evidence="4">The sequence shown here is derived from an EMBL/GenBank/DDBJ whole genome shotgun (WGS) entry which is preliminary data.</text>
</comment>
<evidence type="ECO:0000256" key="1">
    <source>
        <dbReference type="ARBA" id="ARBA00001968"/>
    </source>
</evidence>
<dbReference type="AlphaFoldDB" id="A0A8S9VB21"/>
<dbReference type="GO" id="GO:0046872">
    <property type="term" value="F:metal ion binding"/>
    <property type="evidence" value="ECO:0007669"/>
    <property type="project" value="UniProtKB-KW"/>
</dbReference>
<sequence>MMIVFATGLCIPFYRLIEGRLHDSTMLRERLLLPHLAGNELVKDLGVIIYGDPVYGISELLCSPSRNAYVTSAETSFNVVMSKSRVSMEWFFGVVKNKWAFLDWNKKHQILLTPVASNGSDSCATYKRNDMHSREIKLASFFF</sequence>
<evidence type="ECO:0000256" key="2">
    <source>
        <dbReference type="ARBA" id="ARBA00022723"/>
    </source>
</evidence>
<dbReference type="EMBL" id="JAACNO010000181">
    <property type="protein sequence ID" value="KAF4149367.1"/>
    <property type="molecule type" value="Genomic_DNA"/>
</dbReference>
<dbReference type="Proteomes" id="UP000704712">
    <property type="component" value="Unassembled WGS sequence"/>
</dbReference>
<name>A0A8S9VB21_PHYIN</name>
<evidence type="ECO:0000313" key="4">
    <source>
        <dbReference type="EMBL" id="KAF4149367.1"/>
    </source>
</evidence>
<reference evidence="4" key="1">
    <citation type="submission" date="2020-03" db="EMBL/GenBank/DDBJ databases">
        <title>Hybrid Assembly of Korean Phytophthora infestans isolates.</title>
        <authorList>
            <person name="Prokchorchik M."/>
            <person name="Lee Y."/>
            <person name="Seo J."/>
            <person name="Cho J.-H."/>
            <person name="Park Y.-E."/>
            <person name="Jang D.-C."/>
            <person name="Im J.-S."/>
            <person name="Choi J.-G."/>
            <person name="Park H.-J."/>
            <person name="Lee G.-B."/>
            <person name="Lee Y.-G."/>
            <person name="Hong S.-Y."/>
            <person name="Cho K."/>
            <person name="Sohn K.H."/>
        </authorList>
    </citation>
    <scope>NUCLEOTIDE SEQUENCE</scope>
    <source>
        <strain evidence="4">KR_2_A2</strain>
    </source>
</reference>
<dbReference type="GO" id="GO:0004519">
    <property type="term" value="F:endonuclease activity"/>
    <property type="evidence" value="ECO:0007669"/>
    <property type="project" value="UniProtKB-KW"/>
</dbReference>
<dbReference type="Pfam" id="PF13359">
    <property type="entry name" value="DDE_Tnp_4"/>
    <property type="match status" value="1"/>
</dbReference>
<evidence type="ECO:0000313" key="5">
    <source>
        <dbReference type="Proteomes" id="UP000704712"/>
    </source>
</evidence>
<keyword evidence="4" id="KW-0255">Endonuclease</keyword>
<proteinExistence type="predicted"/>
<organism evidence="4 5">
    <name type="scientific">Phytophthora infestans</name>
    <name type="common">Potato late blight agent</name>
    <name type="synonym">Botrytis infestans</name>
    <dbReference type="NCBI Taxonomy" id="4787"/>
    <lineage>
        <taxon>Eukaryota</taxon>
        <taxon>Sar</taxon>
        <taxon>Stramenopiles</taxon>
        <taxon>Oomycota</taxon>
        <taxon>Peronosporomycetes</taxon>
        <taxon>Peronosporales</taxon>
        <taxon>Peronosporaceae</taxon>
        <taxon>Phytophthora</taxon>
    </lineage>
</organism>
<keyword evidence="4" id="KW-0540">Nuclease</keyword>
<protein>
    <submittedName>
        <fullName evidence="4">DDE superfamily endonuclease</fullName>
    </submittedName>
</protein>
<accession>A0A8S9VB21</accession>
<comment type="cofactor">
    <cofactor evidence="1">
        <name>a divalent metal cation</name>
        <dbReference type="ChEBI" id="CHEBI:60240"/>
    </cofactor>
</comment>
<feature type="domain" description="DDE Tnp4" evidence="3">
    <location>
        <begin position="8"/>
        <end position="105"/>
    </location>
</feature>